<dbReference type="Gene3D" id="3.10.129.10">
    <property type="entry name" value="Hotdog Thioesterase"/>
    <property type="match status" value="1"/>
</dbReference>
<protein>
    <recommendedName>
        <fullName evidence="3">Acyl-ACP thioesterase N-terminal hotdog domain-containing protein</fullName>
    </recommendedName>
</protein>
<dbReference type="Pfam" id="PF01643">
    <property type="entry name" value="Acyl-ACP_TE"/>
    <property type="match status" value="1"/>
</dbReference>
<comment type="similarity">
    <text evidence="1">Belongs to the 4-hydroxybenzoyl-CoA thioesterase family.</text>
</comment>
<dbReference type="SUPFAM" id="SSF54637">
    <property type="entry name" value="Thioesterase/thiol ester dehydrase-isomerase"/>
    <property type="match status" value="1"/>
</dbReference>
<proteinExistence type="inferred from homology"/>
<evidence type="ECO:0000256" key="1">
    <source>
        <dbReference type="ARBA" id="ARBA00005953"/>
    </source>
</evidence>
<dbReference type="GO" id="GO:0047617">
    <property type="term" value="F:fatty acyl-CoA hydrolase activity"/>
    <property type="evidence" value="ECO:0007669"/>
    <property type="project" value="TreeGrafter"/>
</dbReference>
<reference evidence="4" key="1">
    <citation type="submission" date="2016-08" db="EMBL/GenBank/DDBJ databases">
        <authorList>
            <person name="Seilhamer J.J."/>
        </authorList>
    </citation>
    <scope>NUCLEOTIDE SEQUENCE</scope>
    <source>
        <strain evidence="4">86-1</strain>
    </source>
</reference>
<gene>
    <name evidence="4" type="ORF">KL86DES1_21759</name>
</gene>
<dbReference type="AlphaFoldDB" id="A0A212L9F2"/>
<evidence type="ECO:0000256" key="2">
    <source>
        <dbReference type="ARBA" id="ARBA00022801"/>
    </source>
</evidence>
<feature type="domain" description="Acyl-ACP thioesterase N-terminal hotdog" evidence="3">
    <location>
        <begin position="4"/>
        <end position="129"/>
    </location>
</feature>
<organism evidence="4">
    <name type="scientific">uncultured Desulfovibrio sp</name>
    <dbReference type="NCBI Taxonomy" id="167968"/>
    <lineage>
        <taxon>Bacteria</taxon>
        <taxon>Pseudomonadati</taxon>
        <taxon>Thermodesulfobacteriota</taxon>
        <taxon>Desulfovibrionia</taxon>
        <taxon>Desulfovibrionales</taxon>
        <taxon>Desulfovibrionaceae</taxon>
        <taxon>Desulfovibrio</taxon>
        <taxon>environmental samples</taxon>
    </lineage>
</organism>
<dbReference type="GO" id="GO:0006633">
    <property type="term" value="P:fatty acid biosynthetic process"/>
    <property type="evidence" value="ECO:0007669"/>
    <property type="project" value="InterPro"/>
</dbReference>
<dbReference type="EMBL" id="FMJC01000002">
    <property type="protein sequence ID" value="SCM74145.1"/>
    <property type="molecule type" value="Genomic_DNA"/>
</dbReference>
<evidence type="ECO:0000259" key="3">
    <source>
        <dbReference type="Pfam" id="PF01643"/>
    </source>
</evidence>
<dbReference type="RefSeq" id="WP_179981033.1">
    <property type="nucleotide sequence ID" value="NZ_LT608333.1"/>
</dbReference>
<dbReference type="InterPro" id="IPR029069">
    <property type="entry name" value="HotDog_dom_sf"/>
</dbReference>
<dbReference type="InterPro" id="IPR002864">
    <property type="entry name" value="Acyl-ACP_thioesterase_NHD"/>
</dbReference>
<name>A0A212L9F2_9BACT</name>
<dbReference type="InterPro" id="IPR050563">
    <property type="entry name" value="4-hydroxybenzoyl-CoA_TE"/>
</dbReference>
<sequence>MSIFRQKIHIADHDIDRQGRVNNVCYVQWMQDLATAHTAAKGWDMARYEELAQGWVVRRHSVVYKRPAVLGENIVAATWIASFASRQCVRRYRFVRESDDAVLVEAETQWVYIDLTSGRPVRIPDELKAVFECIADDNGAKDFLLT</sequence>
<dbReference type="PANTHER" id="PTHR31793:SF27">
    <property type="entry name" value="NOVEL THIOESTERASE SUPERFAMILY DOMAIN AND SAPOSIN A-TYPE DOMAIN CONTAINING PROTEIN (0610012H03RIK)"/>
    <property type="match status" value="1"/>
</dbReference>
<accession>A0A212L9F2</accession>
<dbReference type="CDD" id="cd00586">
    <property type="entry name" value="4HBT"/>
    <property type="match status" value="1"/>
</dbReference>
<evidence type="ECO:0000313" key="4">
    <source>
        <dbReference type="EMBL" id="SCM74145.1"/>
    </source>
</evidence>
<dbReference type="PANTHER" id="PTHR31793">
    <property type="entry name" value="4-HYDROXYBENZOYL-COA THIOESTERASE FAMILY MEMBER"/>
    <property type="match status" value="1"/>
</dbReference>
<keyword evidence="2" id="KW-0378">Hydrolase</keyword>